<accession>A0A2S3ZLH4</accession>
<reference evidence="2 3" key="1">
    <citation type="submission" date="2018-01" db="EMBL/GenBank/DDBJ databases">
        <title>Cryobacterium sp. nov., from glaciers in China.</title>
        <authorList>
            <person name="Liu Q."/>
            <person name="Xin Y.-H."/>
        </authorList>
    </citation>
    <scope>NUCLEOTIDE SEQUENCE [LARGE SCALE GENOMIC DNA]</scope>
    <source>
        <strain evidence="2 3">TMB1-8</strain>
    </source>
</reference>
<dbReference type="InterPro" id="IPR011335">
    <property type="entry name" value="Restrct_endonuc-II-like"/>
</dbReference>
<dbReference type="Gene3D" id="3.90.320.10">
    <property type="match status" value="1"/>
</dbReference>
<evidence type="ECO:0000259" key="1">
    <source>
        <dbReference type="Pfam" id="PF09588"/>
    </source>
</evidence>
<dbReference type="EMBL" id="PPXF01000022">
    <property type="protein sequence ID" value="POH69373.1"/>
    <property type="molecule type" value="Genomic_DNA"/>
</dbReference>
<dbReference type="OrthoDB" id="5053346at2"/>
<gene>
    <name evidence="2" type="ORF">C3B59_05645</name>
</gene>
<evidence type="ECO:0000313" key="3">
    <source>
        <dbReference type="Proteomes" id="UP000237104"/>
    </source>
</evidence>
<dbReference type="InterPro" id="IPR019080">
    <property type="entry name" value="YqaJ_viral_recombinase"/>
</dbReference>
<dbReference type="Pfam" id="PF09588">
    <property type="entry name" value="YqaJ"/>
    <property type="match status" value="1"/>
</dbReference>
<proteinExistence type="predicted"/>
<feature type="domain" description="YqaJ viral recombinase" evidence="1">
    <location>
        <begin position="24"/>
        <end position="149"/>
    </location>
</feature>
<sequence length="327" mass="36187">MSVVTQTRHTAIALASQADDEEVWHGFRAEGATASEVHDIATGGRKTWRRILTDKLNGSTFRGNRHTKRGHEREPVLLEWADGQYGVDANSTLFAHPEFPLHRGTPDGLGADGAPFGVEVKSHAFGWTRTDAPPDHYDQCQWNIHVYGAERWLYVWEVLGEDGYATLEHPFFVWIERDDARIAFLVAQADAFLAWREAGAPELDDIPDDLDESLTAWADAKERKSIAVKDEKVAEKVIRAYIAATPDAEVHGLKRSGSRGGFGYTVKSEPVLDEDAWKAAEPESHEAWVALRKRADDAAAVALTLYSKQKISNTLAFKAPDTKAAAA</sequence>
<name>A0A2S3ZLH4_9MICO</name>
<dbReference type="InterPro" id="IPR011604">
    <property type="entry name" value="PDDEXK-like_dom_sf"/>
</dbReference>
<evidence type="ECO:0000313" key="2">
    <source>
        <dbReference type="EMBL" id="POH69373.1"/>
    </source>
</evidence>
<organism evidence="2 3">
    <name type="scientific">Cryobacterium zongtaii</name>
    <dbReference type="NCBI Taxonomy" id="1259217"/>
    <lineage>
        <taxon>Bacteria</taxon>
        <taxon>Bacillati</taxon>
        <taxon>Actinomycetota</taxon>
        <taxon>Actinomycetes</taxon>
        <taxon>Micrococcales</taxon>
        <taxon>Microbacteriaceae</taxon>
        <taxon>Cryobacterium</taxon>
    </lineage>
</organism>
<dbReference type="RefSeq" id="WP_103430416.1">
    <property type="nucleotide sequence ID" value="NZ_PPXF01000022.1"/>
</dbReference>
<comment type="caution">
    <text evidence="2">The sequence shown here is derived from an EMBL/GenBank/DDBJ whole genome shotgun (WGS) entry which is preliminary data.</text>
</comment>
<dbReference type="AlphaFoldDB" id="A0A2S3ZLH4"/>
<dbReference type="SUPFAM" id="SSF52980">
    <property type="entry name" value="Restriction endonuclease-like"/>
    <property type="match status" value="1"/>
</dbReference>
<protein>
    <recommendedName>
        <fullName evidence="1">YqaJ viral recombinase domain-containing protein</fullName>
    </recommendedName>
</protein>
<dbReference type="Proteomes" id="UP000237104">
    <property type="component" value="Unassembled WGS sequence"/>
</dbReference>